<dbReference type="Proteomes" id="UP000243679">
    <property type="component" value="Chromosome"/>
</dbReference>
<keyword evidence="3" id="KW-1003">Cell membrane</keyword>
<keyword evidence="10" id="KW-1185">Reference proteome</keyword>
<feature type="transmembrane region" description="Helical" evidence="7">
    <location>
        <begin position="12"/>
        <end position="29"/>
    </location>
</feature>
<evidence type="ECO:0000256" key="3">
    <source>
        <dbReference type="ARBA" id="ARBA00022475"/>
    </source>
</evidence>
<gene>
    <name evidence="9" type="ORF">TAO_1600</name>
</gene>
<dbReference type="KEGG" id="ntt:TAO_1600"/>
<keyword evidence="7" id="KW-0997">Cell inner membrane</keyword>
<dbReference type="Pfam" id="PF02308">
    <property type="entry name" value="MgtC"/>
    <property type="match status" value="1"/>
</dbReference>
<keyword evidence="6 7" id="KW-0472">Membrane</keyword>
<dbReference type="RefSeq" id="WP_096527457.1">
    <property type="nucleotide sequence ID" value="NZ_AP014836.1"/>
</dbReference>
<feature type="domain" description="MgtC/SapB/SrpB/YhiD N-terminal" evidence="8">
    <location>
        <begin position="16"/>
        <end position="147"/>
    </location>
</feature>
<evidence type="ECO:0000256" key="2">
    <source>
        <dbReference type="ARBA" id="ARBA00009298"/>
    </source>
</evidence>
<feature type="transmembrane region" description="Helical" evidence="7">
    <location>
        <begin position="41"/>
        <end position="58"/>
    </location>
</feature>
<feature type="transmembrane region" description="Helical" evidence="7">
    <location>
        <begin position="78"/>
        <end position="96"/>
    </location>
</feature>
<feature type="transmembrane region" description="Helical" evidence="7">
    <location>
        <begin position="103"/>
        <end position="122"/>
    </location>
</feature>
<evidence type="ECO:0000259" key="8">
    <source>
        <dbReference type="Pfam" id="PF02308"/>
    </source>
</evidence>
<dbReference type="PRINTS" id="PR01837">
    <property type="entry name" value="MGTCSAPBPROT"/>
</dbReference>
<protein>
    <recommendedName>
        <fullName evidence="7">Protein MgtC</fullName>
    </recommendedName>
</protein>
<accession>A0A1Q2SPA7</accession>
<dbReference type="OrthoDB" id="9811198at2"/>
<dbReference type="InterPro" id="IPR049177">
    <property type="entry name" value="MgtC_SapB_SrpB_YhiD_N"/>
</dbReference>
<evidence type="ECO:0000313" key="9">
    <source>
        <dbReference type="EMBL" id="BAW80970.1"/>
    </source>
</evidence>
<comment type="similarity">
    <text evidence="2 7">Belongs to the MgtC/SapB family.</text>
</comment>
<proteinExistence type="inferred from homology"/>
<dbReference type="EMBL" id="AP014836">
    <property type="protein sequence ID" value="BAW80970.1"/>
    <property type="molecule type" value="Genomic_DNA"/>
</dbReference>
<dbReference type="AlphaFoldDB" id="A0A1Q2SPA7"/>
<evidence type="ECO:0000256" key="6">
    <source>
        <dbReference type="ARBA" id="ARBA00023136"/>
    </source>
</evidence>
<dbReference type="PANTHER" id="PTHR33778">
    <property type="entry name" value="PROTEIN MGTC"/>
    <property type="match status" value="1"/>
</dbReference>
<reference evidence="9 10" key="1">
    <citation type="journal article" date="2017" name="ISME J.">
        <title>An acid-tolerant ammonia-oxidizing ?-proteobacterium from soil.</title>
        <authorList>
            <person name="Hayatsu M."/>
            <person name="Tago K."/>
            <person name="Uchiyama I."/>
            <person name="Toyoda A."/>
            <person name="Wang Y."/>
            <person name="Shimomura Y."/>
            <person name="Okubo T."/>
            <person name="Kurisu F."/>
            <person name="Hirono Y."/>
            <person name="Nonaka K."/>
            <person name="Akiyama H."/>
            <person name="Itoh T."/>
            <person name="Takami H."/>
        </authorList>
    </citation>
    <scope>NUCLEOTIDE SEQUENCE [LARGE SCALE GENOMIC DNA]</scope>
    <source>
        <strain evidence="9 10">TAO100</strain>
    </source>
</reference>
<sequence>MQNVFNGIYNELILRLLAALLVGAAIGLERSYHSRPAGFRTCALVCLSTCLLMLITVYETHWLSSAALGHTSMDPTRMAQGIMTGIGFLGAGVIMQDGGSVRGLTTAASILATAAIGILIGIGFYFPAALAALLTLGILSVFKWIETKIPAQSYAYLIVRFAYSDRMPEAEVRHLIAEYGFTMSNLKYWLNGDKEFFEYSMVICTHRASNISRLAEVLGRLKSVKEFHLSPTGEERK</sequence>
<dbReference type="InterPro" id="IPR003416">
    <property type="entry name" value="MgtC/SapB/SrpB/YhiD_fam"/>
</dbReference>
<keyword evidence="4 7" id="KW-0812">Transmembrane</keyword>
<evidence type="ECO:0000256" key="1">
    <source>
        <dbReference type="ARBA" id="ARBA00004651"/>
    </source>
</evidence>
<keyword evidence="5 7" id="KW-1133">Transmembrane helix</keyword>
<name>A0A1Q2SPA7_9GAMM</name>
<evidence type="ECO:0000256" key="5">
    <source>
        <dbReference type="ARBA" id="ARBA00022989"/>
    </source>
</evidence>
<dbReference type="PANTHER" id="PTHR33778:SF1">
    <property type="entry name" value="MAGNESIUM TRANSPORTER YHID-RELATED"/>
    <property type="match status" value="1"/>
</dbReference>
<evidence type="ECO:0000256" key="4">
    <source>
        <dbReference type="ARBA" id="ARBA00022692"/>
    </source>
</evidence>
<evidence type="ECO:0000313" key="10">
    <source>
        <dbReference type="Proteomes" id="UP000243679"/>
    </source>
</evidence>
<evidence type="ECO:0000256" key="7">
    <source>
        <dbReference type="RuleBase" id="RU365041"/>
    </source>
</evidence>
<comment type="subcellular location">
    <subcellularLocation>
        <location evidence="7">Cell inner membrane</location>
        <topology evidence="7">Multi-pass membrane protein</topology>
    </subcellularLocation>
    <subcellularLocation>
        <location evidence="1">Cell membrane</location>
        <topology evidence="1">Multi-pass membrane protein</topology>
    </subcellularLocation>
</comment>
<organism evidence="9 10">
    <name type="scientific">Candidatus Nitrosoglobus terrae</name>
    <dbReference type="NCBI Taxonomy" id="1630141"/>
    <lineage>
        <taxon>Bacteria</taxon>
        <taxon>Pseudomonadati</taxon>
        <taxon>Pseudomonadota</taxon>
        <taxon>Gammaproteobacteria</taxon>
        <taxon>Chromatiales</taxon>
        <taxon>Chromatiaceae</taxon>
        <taxon>Candidatus Nitrosoglobus</taxon>
    </lineage>
</organism>
<dbReference type="GO" id="GO:0005886">
    <property type="term" value="C:plasma membrane"/>
    <property type="evidence" value="ECO:0007669"/>
    <property type="project" value="UniProtKB-SubCell"/>
</dbReference>